<proteinExistence type="predicted"/>
<organism evidence="7 8">
    <name type="scientific">Silicimonas algicola</name>
    <dbReference type="NCBI Taxonomy" id="1826607"/>
    <lineage>
        <taxon>Bacteria</taxon>
        <taxon>Pseudomonadati</taxon>
        <taxon>Pseudomonadota</taxon>
        <taxon>Alphaproteobacteria</taxon>
        <taxon>Rhodobacterales</taxon>
        <taxon>Paracoccaceae</taxon>
    </lineage>
</organism>
<evidence type="ECO:0000256" key="1">
    <source>
        <dbReference type="ARBA" id="ARBA00004651"/>
    </source>
</evidence>
<sequence>MTYAHSLAIFWLLIFGIVVVPGMDMLLVLSQSLTRGVRGGLSAVAGIMAAGAVHTLWGAVSVAIVLSLPPAVLSAMLVAGALYLAWIGISLVRSAITVAAEDTRAAGGRAFRQGAVTALLNPKAYIFVASVFPQFVRPEYGALWRQGLVIGAMVAATQLAVYGGIAVAAGRIRGWLLGSPGATILTGRITGGLFLAVAALTLAGAISR</sequence>
<evidence type="ECO:0000313" key="8">
    <source>
        <dbReference type="Proteomes" id="UP000245390"/>
    </source>
</evidence>
<comment type="caution">
    <text evidence="7">The sequence shown here is derived from an EMBL/GenBank/DDBJ whole genome shotgun (WGS) entry which is preliminary data.</text>
</comment>
<dbReference type="PANTHER" id="PTHR30086:SF20">
    <property type="entry name" value="ARGININE EXPORTER PROTEIN ARGO-RELATED"/>
    <property type="match status" value="1"/>
</dbReference>
<protein>
    <submittedName>
        <fullName evidence="7">Threonine/homoserine/homoserine lactone efflux protein</fullName>
    </submittedName>
</protein>
<dbReference type="PANTHER" id="PTHR30086">
    <property type="entry name" value="ARGININE EXPORTER PROTEIN ARGO"/>
    <property type="match status" value="1"/>
</dbReference>
<dbReference type="AlphaFoldDB" id="A0A316GEF0"/>
<dbReference type="GO" id="GO:0005886">
    <property type="term" value="C:plasma membrane"/>
    <property type="evidence" value="ECO:0007669"/>
    <property type="project" value="UniProtKB-SubCell"/>
</dbReference>
<dbReference type="Proteomes" id="UP000245390">
    <property type="component" value="Unassembled WGS sequence"/>
</dbReference>
<keyword evidence="5 6" id="KW-0472">Membrane</keyword>
<dbReference type="InterPro" id="IPR001123">
    <property type="entry name" value="LeuE-type"/>
</dbReference>
<dbReference type="KEGG" id="salo:EF888_05205"/>
<evidence type="ECO:0000256" key="3">
    <source>
        <dbReference type="ARBA" id="ARBA00022692"/>
    </source>
</evidence>
<evidence type="ECO:0000256" key="2">
    <source>
        <dbReference type="ARBA" id="ARBA00022475"/>
    </source>
</evidence>
<evidence type="ECO:0000256" key="4">
    <source>
        <dbReference type="ARBA" id="ARBA00022989"/>
    </source>
</evidence>
<dbReference type="OrthoDB" id="9804822at2"/>
<evidence type="ECO:0000256" key="6">
    <source>
        <dbReference type="SAM" id="Phobius"/>
    </source>
</evidence>
<keyword evidence="4 6" id="KW-1133">Transmembrane helix</keyword>
<dbReference type="Pfam" id="PF01810">
    <property type="entry name" value="LysE"/>
    <property type="match status" value="1"/>
</dbReference>
<feature type="transmembrane region" description="Helical" evidence="6">
    <location>
        <begin position="41"/>
        <end position="66"/>
    </location>
</feature>
<keyword evidence="3 6" id="KW-0812">Transmembrane</keyword>
<comment type="subcellular location">
    <subcellularLocation>
        <location evidence="1">Cell membrane</location>
        <topology evidence="1">Multi-pass membrane protein</topology>
    </subcellularLocation>
</comment>
<keyword evidence="2" id="KW-1003">Cell membrane</keyword>
<feature type="transmembrane region" description="Helical" evidence="6">
    <location>
        <begin position="189"/>
        <end position="206"/>
    </location>
</feature>
<gene>
    <name evidence="7" type="ORF">C8D95_101753</name>
</gene>
<evidence type="ECO:0000256" key="5">
    <source>
        <dbReference type="ARBA" id="ARBA00023136"/>
    </source>
</evidence>
<dbReference type="GO" id="GO:0015171">
    <property type="term" value="F:amino acid transmembrane transporter activity"/>
    <property type="evidence" value="ECO:0007669"/>
    <property type="project" value="TreeGrafter"/>
</dbReference>
<feature type="transmembrane region" description="Helical" evidence="6">
    <location>
        <begin position="147"/>
        <end position="169"/>
    </location>
</feature>
<name>A0A316GEF0_9RHOB</name>
<feature type="transmembrane region" description="Helical" evidence="6">
    <location>
        <begin position="6"/>
        <end position="29"/>
    </location>
</feature>
<dbReference type="EMBL" id="QGGV01000001">
    <property type="protein sequence ID" value="PWK58933.1"/>
    <property type="molecule type" value="Genomic_DNA"/>
</dbReference>
<feature type="transmembrane region" description="Helical" evidence="6">
    <location>
        <begin position="72"/>
        <end position="92"/>
    </location>
</feature>
<dbReference type="RefSeq" id="WP_109757771.1">
    <property type="nucleotide sequence ID" value="NZ_CP034588.1"/>
</dbReference>
<accession>A0A316GEF0</accession>
<evidence type="ECO:0000313" key="7">
    <source>
        <dbReference type="EMBL" id="PWK58933.1"/>
    </source>
</evidence>
<keyword evidence="8" id="KW-1185">Reference proteome</keyword>
<reference evidence="7 8" key="1">
    <citation type="submission" date="2018-05" db="EMBL/GenBank/DDBJ databases">
        <title>Genomic Encyclopedia of Type Strains, Phase IV (KMG-IV): sequencing the most valuable type-strain genomes for metagenomic binning, comparative biology and taxonomic classification.</title>
        <authorList>
            <person name="Goeker M."/>
        </authorList>
    </citation>
    <scope>NUCLEOTIDE SEQUENCE [LARGE SCALE GENOMIC DNA]</scope>
    <source>
        <strain evidence="7 8">DSM 103371</strain>
    </source>
</reference>